<dbReference type="EMBL" id="LR797501">
    <property type="protein sequence ID" value="CAB4220971.1"/>
    <property type="molecule type" value="Genomic_DNA"/>
</dbReference>
<protein>
    <submittedName>
        <fullName evidence="1">Uncharacterized protein</fullName>
    </submittedName>
</protein>
<sequence>MPDNLNIAQFGDEPPKNTKWVPDQHGHSIGWHILKWHIKGNGPSNAKSFGGDGVSKYDYEQHHKMHMRMHEDGKFEVGQEHKHFTPKKGK</sequence>
<evidence type="ECO:0000313" key="2">
    <source>
        <dbReference type="EMBL" id="CAB4220971.1"/>
    </source>
</evidence>
<gene>
    <name evidence="1" type="ORF">UFOVP1033_120</name>
    <name evidence="2" type="ORF">UFOVP1631_120</name>
</gene>
<proteinExistence type="predicted"/>
<evidence type="ECO:0000313" key="1">
    <source>
        <dbReference type="EMBL" id="CAB4179430.1"/>
    </source>
</evidence>
<accession>A0A6J5Q496</accession>
<organism evidence="1">
    <name type="scientific">uncultured Caudovirales phage</name>
    <dbReference type="NCBI Taxonomy" id="2100421"/>
    <lineage>
        <taxon>Viruses</taxon>
        <taxon>Duplodnaviria</taxon>
        <taxon>Heunggongvirae</taxon>
        <taxon>Uroviricota</taxon>
        <taxon>Caudoviricetes</taxon>
        <taxon>Peduoviridae</taxon>
        <taxon>Maltschvirus</taxon>
        <taxon>Maltschvirus maltsch</taxon>
    </lineage>
</organism>
<reference evidence="1" key="1">
    <citation type="submission" date="2020-05" db="EMBL/GenBank/DDBJ databases">
        <authorList>
            <person name="Chiriac C."/>
            <person name="Salcher M."/>
            <person name="Ghai R."/>
            <person name="Kavagutti S V."/>
        </authorList>
    </citation>
    <scope>NUCLEOTIDE SEQUENCE</scope>
</reference>
<dbReference type="EMBL" id="LR796981">
    <property type="protein sequence ID" value="CAB4179430.1"/>
    <property type="molecule type" value="Genomic_DNA"/>
</dbReference>
<name>A0A6J5Q496_9CAUD</name>